<sequence>MPEKLKKQFVAYRNIVKSDSPLYHFISNELINDEVFLLRLKPYVSDVGFIPMFFAATLKCLYENDNALREYYLNFTEHPKAPSDKLFISFKAFVYEHFDSIMMDVRRFDLKKNIVERSSVLVPIFTEIIKTSGKTNFNVIELGTRAGLLLNYDWYGYTFNKSVRVGDPDTFNIKVHIDHYDDLSSLEPIVHPIRKIGITRNKMDITVDDEHHWLQSLYYPEEQKRRKYYNKARKVFLEHPIEIFEGDEISLLKEHIAQLPDNEPIIIFHMHVTKHWSDEKKQSLLSLIQQFAINKEIYHVHHQIFNSDIYLDAFIDGQLKREKLAHFNLNQLKIDWLYNQPIVF</sequence>
<gene>
    <name evidence="1" type="ORF">MRZ06_05465</name>
</gene>
<accession>A0ABY4A318</accession>
<keyword evidence="2" id="KW-1185">Reference proteome</keyword>
<proteinExistence type="predicted"/>
<reference evidence="1" key="2">
    <citation type="submission" date="2022-04" db="EMBL/GenBank/DDBJ databases">
        <title>Antimicrobial genetic elements in methicillin-resistant Macrococcus armenti.</title>
        <authorList>
            <person name="Keller J.E."/>
            <person name="Schwendener S."/>
            <person name="Pantucek R."/>
            <person name="Perreten V."/>
        </authorList>
    </citation>
    <scope>NUCLEOTIDE SEQUENCE</scope>
    <source>
        <strain evidence="1">CCM 2609</strain>
    </source>
</reference>
<dbReference type="RefSeq" id="WP_243367215.1">
    <property type="nucleotide sequence ID" value="NZ_CP094348.1"/>
</dbReference>
<evidence type="ECO:0000313" key="2">
    <source>
        <dbReference type="Proteomes" id="UP000830343"/>
    </source>
</evidence>
<evidence type="ECO:0000313" key="1">
    <source>
        <dbReference type="EMBL" id="UOB21533.1"/>
    </source>
</evidence>
<dbReference type="Proteomes" id="UP000830343">
    <property type="component" value="Chromosome"/>
</dbReference>
<dbReference type="Pfam" id="PF10094">
    <property type="entry name" value="DUF2332"/>
    <property type="match status" value="1"/>
</dbReference>
<name>A0ABY4A318_9STAP</name>
<reference evidence="1" key="1">
    <citation type="submission" date="2022-03" db="EMBL/GenBank/DDBJ databases">
        <authorList>
            <person name="Vrbovska V."/>
            <person name="Kovarovic V."/>
            <person name="Botka T."/>
            <person name="Pantucek R."/>
        </authorList>
    </citation>
    <scope>NUCLEOTIDE SEQUENCE</scope>
    <source>
        <strain evidence="1">CCM 2609</strain>
    </source>
</reference>
<dbReference type="EMBL" id="CP094348">
    <property type="protein sequence ID" value="UOB21533.1"/>
    <property type="molecule type" value="Genomic_DNA"/>
</dbReference>
<organism evidence="1 2">
    <name type="scientific">Macrococcus armenti</name>
    <dbReference type="NCBI Taxonomy" id="2875764"/>
    <lineage>
        <taxon>Bacteria</taxon>
        <taxon>Bacillati</taxon>
        <taxon>Bacillota</taxon>
        <taxon>Bacilli</taxon>
        <taxon>Bacillales</taxon>
        <taxon>Staphylococcaceae</taxon>
        <taxon>Macrococcus</taxon>
    </lineage>
</organism>
<protein>
    <submittedName>
        <fullName evidence="1">DUF2332 domain-containing protein</fullName>
    </submittedName>
</protein>
<dbReference type="InterPro" id="IPR011200">
    <property type="entry name" value="UCP012608"/>
</dbReference>